<dbReference type="Gene3D" id="3.40.1550.10">
    <property type="entry name" value="CheC-like"/>
    <property type="match status" value="1"/>
</dbReference>
<dbReference type="InterPro" id="IPR028976">
    <property type="entry name" value="CheC-like_sf"/>
</dbReference>
<keyword evidence="1" id="KW-0145">Chemotaxis</keyword>
<evidence type="ECO:0000313" key="4">
    <source>
        <dbReference type="Proteomes" id="UP000594464"/>
    </source>
</evidence>
<dbReference type="CDD" id="cd17906">
    <property type="entry name" value="CheX"/>
    <property type="match status" value="1"/>
</dbReference>
<protein>
    <submittedName>
        <fullName evidence="3">Chemotaxis protein CheX</fullName>
    </submittedName>
</protein>
<dbReference type="Proteomes" id="UP000594464">
    <property type="component" value="Chromosome"/>
</dbReference>
<organism evidence="3 4">
    <name type="scientific">Candidatus Nitrohelix vancouverensis</name>
    <dbReference type="NCBI Taxonomy" id="2705534"/>
    <lineage>
        <taxon>Bacteria</taxon>
        <taxon>Pseudomonadati</taxon>
        <taxon>Nitrospinota/Tectimicrobiota group</taxon>
        <taxon>Nitrospinota</taxon>
        <taxon>Nitrospinia</taxon>
        <taxon>Nitrospinales</taxon>
        <taxon>Nitrospinaceae</taxon>
        <taxon>Candidatus Nitrohelix</taxon>
    </lineage>
</organism>
<dbReference type="EMBL" id="CP048620">
    <property type="protein sequence ID" value="QPJ65723.1"/>
    <property type="molecule type" value="Genomic_DNA"/>
</dbReference>
<reference evidence="4" key="1">
    <citation type="submission" date="2020-02" db="EMBL/GenBank/DDBJ databases">
        <title>Genomic and physiological characterization of two novel Nitrospinaceae genera.</title>
        <authorList>
            <person name="Mueller A.J."/>
            <person name="Jung M.-Y."/>
            <person name="Strachan C.R."/>
            <person name="Herbold C.W."/>
            <person name="Kirkegaard R.H."/>
            <person name="Daims H."/>
        </authorList>
    </citation>
    <scope>NUCLEOTIDE SEQUENCE [LARGE SCALE GENOMIC DNA]</scope>
</reference>
<dbReference type="Pfam" id="PF13690">
    <property type="entry name" value="CheX"/>
    <property type="match status" value="1"/>
</dbReference>
<gene>
    <name evidence="3" type="ORF">G3M78_10105</name>
</gene>
<evidence type="ECO:0000313" key="3">
    <source>
        <dbReference type="EMBL" id="QPJ65723.1"/>
    </source>
</evidence>
<feature type="domain" description="Chemotaxis phosphatase CheX-like" evidence="2">
    <location>
        <begin position="50"/>
        <end position="137"/>
    </location>
</feature>
<sequence length="172" mass="18405">MVDLQMKDGVIPSELSECVKGSVISIFNTIMGNDPTYHEVTETKKLGDGVVGIISFVGDMNWLLMLTLPKDSAEKYALKFVGFDISYDSEDMGGVVAELANCLAGDIVARLGKINVKASMSLPTVMRGQNVEPILPRGTPTCQQLFSLPEGEMLLKLAGAKPGETLGRIPGT</sequence>
<dbReference type="InterPro" id="IPR028051">
    <property type="entry name" value="CheX-like_dom"/>
</dbReference>
<dbReference type="GO" id="GO:0006935">
    <property type="term" value="P:chemotaxis"/>
    <property type="evidence" value="ECO:0007669"/>
    <property type="project" value="UniProtKB-KW"/>
</dbReference>
<accession>A0A7T0C3A8</accession>
<evidence type="ECO:0000256" key="1">
    <source>
        <dbReference type="ARBA" id="ARBA00022500"/>
    </source>
</evidence>
<name>A0A7T0C3A8_9BACT</name>
<evidence type="ECO:0000259" key="2">
    <source>
        <dbReference type="Pfam" id="PF13690"/>
    </source>
</evidence>
<dbReference type="AlphaFoldDB" id="A0A7T0C3A8"/>
<dbReference type="KEGG" id="nva:G3M78_10105"/>
<dbReference type="SUPFAM" id="SSF103039">
    <property type="entry name" value="CheC-like"/>
    <property type="match status" value="1"/>
</dbReference>
<proteinExistence type="predicted"/>